<gene>
    <name evidence="2" type="ORF">KUF71_003975</name>
</gene>
<dbReference type="GO" id="GO:0004386">
    <property type="term" value="F:helicase activity"/>
    <property type="evidence" value="ECO:0007669"/>
    <property type="project" value="UniProtKB-KW"/>
</dbReference>
<dbReference type="EMBL" id="JAHWGI010000107">
    <property type="protein sequence ID" value="KAK3909619.1"/>
    <property type="molecule type" value="Genomic_DNA"/>
</dbReference>
<proteinExistence type="predicted"/>
<accession>A0AAE1L8F5</accession>
<reference evidence="2" key="2">
    <citation type="journal article" date="2023" name="BMC Genomics">
        <title>Pest status, molecular evolution, and epigenetic factors derived from the genome assembly of Frankliniella fusca, a thysanopteran phytovirus vector.</title>
        <authorList>
            <person name="Catto M.A."/>
            <person name="Labadie P.E."/>
            <person name="Jacobson A.L."/>
            <person name="Kennedy G.G."/>
            <person name="Srinivasan R."/>
            <person name="Hunt B.G."/>
        </authorList>
    </citation>
    <scope>NUCLEOTIDE SEQUENCE</scope>
    <source>
        <strain evidence="2">PL_HMW_Pooled</strain>
    </source>
</reference>
<dbReference type="AlphaFoldDB" id="A0AAE1L8F5"/>
<comment type="caution">
    <text evidence="2">The sequence shown here is derived from an EMBL/GenBank/DDBJ whole genome shotgun (WGS) entry which is preliminary data.</text>
</comment>
<name>A0AAE1L8F5_9NEOP</name>
<evidence type="ECO:0000256" key="1">
    <source>
        <dbReference type="SAM" id="MobiDB-lite"/>
    </source>
</evidence>
<evidence type="ECO:0000313" key="2">
    <source>
        <dbReference type="EMBL" id="KAK3909619.1"/>
    </source>
</evidence>
<feature type="compositionally biased region" description="Basic residues" evidence="1">
    <location>
        <begin position="1"/>
        <end position="11"/>
    </location>
</feature>
<keyword evidence="2" id="KW-0547">Nucleotide-binding</keyword>
<keyword evidence="2" id="KW-0067">ATP-binding</keyword>
<keyword evidence="2" id="KW-0347">Helicase</keyword>
<sequence length="92" mass="10072">MESGRTLRRHFKDNYSGPENLESGGNEPFVGRGALLIHNAEDHSGEVNSKEHGTNSGNKSQSEEKSKNYSTLALPCHNLGVSTFTIRNKKTA</sequence>
<protein>
    <submittedName>
        <fullName evidence="2">ATP-dependent RNA helicase MAK5</fullName>
    </submittedName>
</protein>
<organism evidence="2 3">
    <name type="scientific">Frankliniella fusca</name>
    <dbReference type="NCBI Taxonomy" id="407009"/>
    <lineage>
        <taxon>Eukaryota</taxon>
        <taxon>Metazoa</taxon>
        <taxon>Ecdysozoa</taxon>
        <taxon>Arthropoda</taxon>
        <taxon>Hexapoda</taxon>
        <taxon>Insecta</taxon>
        <taxon>Pterygota</taxon>
        <taxon>Neoptera</taxon>
        <taxon>Paraneoptera</taxon>
        <taxon>Thysanoptera</taxon>
        <taxon>Terebrantia</taxon>
        <taxon>Thripoidea</taxon>
        <taxon>Thripidae</taxon>
        <taxon>Frankliniella</taxon>
    </lineage>
</organism>
<feature type="compositionally biased region" description="Basic and acidic residues" evidence="1">
    <location>
        <begin position="39"/>
        <end position="53"/>
    </location>
</feature>
<keyword evidence="3" id="KW-1185">Reference proteome</keyword>
<dbReference type="Proteomes" id="UP001219518">
    <property type="component" value="Unassembled WGS sequence"/>
</dbReference>
<evidence type="ECO:0000313" key="3">
    <source>
        <dbReference type="Proteomes" id="UP001219518"/>
    </source>
</evidence>
<reference evidence="2" key="1">
    <citation type="submission" date="2021-07" db="EMBL/GenBank/DDBJ databases">
        <authorList>
            <person name="Catto M.A."/>
            <person name="Jacobson A."/>
            <person name="Kennedy G."/>
            <person name="Labadie P."/>
            <person name="Hunt B.G."/>
            <person name="Srinivasan R."/>
        </authorList>
    </citation>
    <scope>NUCLEOTIDE SEQUENCE</scope>
    <source>
        <strain evidence="2">PL_HMW_Pooled</strain>
        <tissue evidence="2">Head</tissue>
    </source>
</reference>
<feature type="region of interest" description="Disordered" evidence="1">
    <location>
        <begin position="1"/>
        <end position="71"/>
    </location>
</feature>
<keyword evidence="2" id="KW-0378">Hydrolase</keyword>